<proteinExistence type="predicted"/>
<evidence type="ECO:0000313" key="3">
    <source>
        <dbReference type="Proteomes" id="UP000005237"/>
    </source>
</evidence>
<feature type="compositionally biased region" description="Low complexity" evidence="1">
    <location>
        <begin position="1"/>
        <end position="19"/>
    </location>
</feature>
<evidence type="ECO:0000256" key="1">
    <source>
        <dbReference type="SAM" id="MobiDB-lite"/>
    </source>
</evidence>
<protein>
    <submittedName>
        <fullName evidence="2">Uncharacterized protein</fullName>
    </submittedName>
</protein>
<dbReference type="EnsemblMetazoa" id="CJA42050a.1">
    <property type="protein sequence ID" value="CJA42050a.1"/>
    <property type="gene ID" value="WBGene00217898"/>
</dbReference>
<dbReference type="AlphaFoldDB" id="A0A8R1IVT1"/>
<accession>A0A8R1IVT1</accession>
<feature type="region of interest" description="Disordered" evidence="1">
    <location>
        <begin position="1"/>
        <end position="77"/>
    </location>
</feature>
<reference evidence="2" key="2">
    <citation type="submission" date="2022-06" db="UniProtKB">
        <authorList>
            <consortium name="EnsemblMetazoa"/>
        </authorList>
    </citation>
    <scope>IDENTIFICATION</scope>
    <source>
        <strain evidence="2">DF5081</strain>
    </source>
</reference>
<evidence type="ECO:0000313" key="2">
    <source>
        <dbReference type="EnsemblMetazoa" id="CJA42050a.1"/>
    </source>
</evidence>
<name>A0A8R1IVT1_CAEJA</name>
<dbReference type="Proteomes" id="UP000005237">
    <property type="component" value="Unassembled WGS sequence"/>
</dbReference>
<reference evidence="3" key="1">
    <citation type="submission" date="2010-08" db="EMBL/GenBank/DDBJ databases">
        <authorList>
            <consortium name="Caenorhabditis japonica Sequencing Consortium"/>
            <person name="Wilson R.K."/>
        </authorList>
    </citation>
    <scope>NUCLEOTIDE SEQUENCE [LARGE SCALE GENOMIC DNA]</scope>
    <source>
        <strain evidence="3">DF5081</strain>
    </source>
</reference>
<keyword evidence="3" id="KW-1185">Reference proteome</keyword>
<organism evidence="2 3">
    <name type="scientific">Caenorhabditis japonica</name>
    <dbReference type="NCBI Taxonomy" id="281687"/>
    <lineage>
        <taxon>Eukaryota</taxon>
        <taxon>Metazoa</taxon>
        <taxon>Ecdysozoa</taxon>
        <taxon>Nematoda</taxon>
        <taxon>Chromadorea</taxon>
        <taxon>Rhabditida</taxon>
        <taxon>Rhabditina</taxon>
        <taxon>Rhabditomorpha</taxon>
        <taxon>Rhabditoidea</taxon>
        <taxon>Rhabditidae</taxon>
        <taxon>Peloderinae</taxon>
        <taxon>Caenorhabditis</taxon>
    </lineage>
</organism>
<sequence length="302" mass="33532">MRLPKSKSSMSTSTSLSRMALKPGPLRRHFPKESKTTSEESAQGRYPSTIGGPRSPTSHQKKEAWMGRTHNAKKRWQMDEACARMVSHRREATRWKTTDEMLGVHDADGFQLKSNGSKNLSAIKSPSDDSNVQSSDIITVIEKCPMSPIAADEVRNRSNSIESDADVPYSLCSEDEAEPMTMIDKSMKVSQSAEQLSSPKEEQKPKTVVVNVELDAKAKREEPTVDVNTTVKERIAALQSAVAKKQIPSAKLNEKDGVLVLNRTEELEQSILKVKPATNATNSDGSMRRRQVRFMRGCCVVQ</sequence>